<dbReference type="Pfam" id="PF15053">
    <property type="entry name" value="Njmu-R1"/>
    <property type="match status" value="1"/>
</dbReference>
<dbReference type="GO" id="GO:0005802">
    <property type="term" value="C:trans-Golgi network"/>
    <property type="evidence" value="ECO:0007669"/>
    <property type="project" value="InterPro"/>
</dbReference>
<dbReference type="RefSeq" id="XP_017311802.1">
    <property type="nucleotide sequence ID" value="XM_017456313.2"/>
</dbReference>
<reference evidence="1" key="1">
    <citation type="journal article" date="2016" name="Nat. Commun.">
        <title>The channel catfish genome sequence provides insights into the evolution of scale formation in teleosts.</title>
        <authorList>
            <person name="Liu Z."/>
            <person name="Liu S."/>
            <person name="Yao J."/>
            <person name="Bao L."/>
            <person name="Zhang J."/>
            <person name="Li Y."/>
            <person name="Jiang C."/>
            <person name="Sun L."/>
            <person name="Wang R."/>
            <person name="Zhang Y."/>
            <person name="Zhou T."/>
            <person name="Zeng Q."/>
            <person name="Fu Q."/>
            <person name="Gao S."/>
            <person name="Li N."/>
            <person name="Koren S."/>
            <person name="Jiang Y."/>
            <person name="Zimin A."/>
            <person name="Xu P."/>
            <person name="Phillippy A.M."/>
            <person name="Geng X."/>
            <person name="Song L."/>
            <person name="Sun F."/>
            <person name="Li C."/>
            <person name="Wang X."/>
            <person name="Chen A."/>
            <person name="Jin Y."/>
            <person name="Yuan Z."/>
            <person name="Yang Y."/>
            <person name="Tan S."/>
            <person name="Peatman E."/>
            <person name="Lu J."/>
            <person name="Qin Z."/>
            <person name="Dunham R."/>
            <person name="Li Z."/>
            <person name="Sonstegard T."/>
            <person name="Feng J."/>
            <person name="Danzmann R.G."/>
            <person name="Schroeder S."/>
            <person name="Scheffler B."/>
            <person name="Duke M.V."/>
            <person name="Ballard L."/>
            <person name="Kucuktas H."/>
            <person name="Kaltenboeck L."/>
            <person name="Liu H."/>
            <person name="Armbruster J."/>
            <person name="Xie Y."/>
            <person name="Kirby M.L."/>
            <person name="Tian Y."/>
            <person name="Flanagan M.E."/>
            <person name="Mu W."/>
            <person name="Waldbieser G.C."/>
        </authorList>
    </citation>
    <scope>NUCLEOTIDE SEQUENCE [LARGE SCALE GENOMIC DNA]</scope>
    <source>
        <strain evidence="1">SDA103</strain>
    </source>
</reference>
<dbReference type="PANTHER" id="PTHR14416:SF2">
    <property type="entry name" value="PROTEIN NJMU-R1"/>
    <property type="match status" value="1"/>
</dbReference>
<sequence length="411" mass="45963">MKRMRSVADASGLATAAMFTSQASSFQESIDVEDKDADFDSEDLAGYGQKIQQINCYYSIYYYQSARGESSEETVSWSQRRADSTTSQEDFSLTLLDSSLPSEAEPELRSYISRRLSKGALLGGMGNIATVELSLPEQAMGCYCCFLEQEKSPEQPEANGNGWVVCLLGGSEKGLNLFRIELDKYVQGLQSSLTPEMQNLESEVRPYLSRWYEESVMHIHRVVQLVQANIAFLLHAALSHTHVEVTGGDERTKMDVARFIKAASLQGLVQEEPNTTSLCKAISEASHSDLLIDFSGGETTFTNAVSNRFCDEWIQAFVNAAERFNPFLLRQILENFKLKAIQDMNTLKRFIRQAEMSHYALFRCCLFLQSCGNRDVLLQNARAEHSGLSEACSIIRVLEEFLSEQAAVTAQ</sequence>
<dbReference type="Proteomes" id="UP000221080">
    <property type="component" value="Chromosome 2"/>
</dbReference>
<dbReference type="PANTHER" id="PTHR14416">
    <property type="entry name" value="PROTEIN NJMU-R1"/>
    <property type="match status" value="1"/>
</dbReference>
<dbReference type="GO" id="GO:0099041">
    <property type="term" value="P:vesicle tethering to Golgi"/>
    <property type="evidence" value="ECO:0007669"/>
    <property type="project" value="InterPro"/>
</dbReference>
<dbReference type="InterPro" id="IPR028280">
    <property type="entry name" value="Njmu-R1"/>
</dbReference>
<name>A0A2D0Q0J4_ICTPU</name>
<organism evidence="1 2">
    <name type="scientific">Ictalurus punctatus</name>
    <name type="common">Channel catfish</name>
    <name type="synonym">Silurus punctatus</name>
    <dbReference type="NCBI Taxonomy" id="7998"/>
    <lineage>
        <taxon>Eukaryota</taxon>
        <taxon>Metazoa</taxon>
        <taxon>Chordata</taxon>
        <taxon>Craniata</taxon>
        <taxon>Vertebrata</taxon>
        <taxon>Euteleostomi</taxon>
        <taxon>Actinopterygii</taxon>
        <taxon>Neopterygii</taxon>
        <taxon>Teleostei</taxon>
        <taxon>Ostariophysi</taxon>
        <taxon>Siluriformes</taxon>
        <taxon>Ictaluridae</taxon>
        <taxon>Ictalurus</taxon>
    </lineage>
</organism>
<dbReference type="GeneID" id="108258048"/>
<evidence type="ECO:0000313" key="1">
    <source>
        <dbReference type="Proteomes" id="UP000221080"/>
    </source>
</evidence>
<accession>A0A2D0Q0J4</accession>
<proteinExistence type="predicted"/>
<dbReference type="OrthoDB" id="20238at2759"/>
<evidence type="ECO:0000313" key="2">
    <source>
        <dbReference type="RefSeq" id="XP_017311802.1"/>
    </source>
</evidence>
<reference evidence="2" key="2">
    <citation type="submission" date="2025-08" db="UniProtKB">
        <authorList>
            <consortium name="RefSeq"/>
        </authorList>
    </citation>
    <scope>IDENTIFICATION</scope>
    <source>
        <tissue evidence="2">Blood</tissue>
    </source>
</reference>
<protein>
    <submittedName>
        <fullName evidence="2">Protein Njmu-R1</fullName>
    </submittedName>
</protein>
<dbReference type="CTD" id="108258048"/>
<dbReference type="STRING" id="7998.ENSIPUP00000020508"/>
<dbReference type="KEGG" id="ipu:108258048"/>
<keyword evidence="1" id="KW-1185">Reference proteome</keyword>
<gene>
    <name evidence="2" type="primary">c2h17orf75</name>
</gene>
<dbReference type="AlphaFoldDB" id="A0A2D0Q0J4"/>